<protein>
    <recommendedName>
        <fullName evidence="4">YviE</fullName>
    </recommendedName>
</protein>
<proteinExistence type="predicted"/>
<accession>A0A7X2LYU1</accession>
<gene>
    <name evidence="2" type="ORF">GJU40_08490</name>
</gene>
<name>A0A7X2LYU1_9BACI</name>
<evidence type="ECO:0000256" key="1">
    <source>
        <dbReference type="SAM" id="MobiDB-lite"/>
    </source>
</evidence>
<evidence type="ECO:0008006" key="4">
    <source>
        <dbReference type="Google" id="ProtNLM"/>
    </source>
</evidence>
<dbReference type="EMBL" id="WKKI01000012">
    <property type="protein sequence ID" value="MRX72188.1"/>
    <property type="molecule type" value="Genomic_DNA"/>
</dbReference>
<feature type="region of interest" description="Disordered" evidence="1">
    <location>
        <begin position="1"/>
        <end position="46"/>
    </location>
</feature>
<reference evidence="2 3" key="1">
    <citation type="submission" date="2019-11" db="EMBL/GenBank/DDBJ databases">
        <title>Bacillus lacus genome.</title>
        <authorList>
            <person name="Allen C.J."/>
            <person name="Newman J.D."/>
        </authorList>
    </citation>
    <scope>NUCLEOTIDE SEQUENCE [LARGE SCALE GENOMIC DNA]</scope>
    <source>
        <strain evidence="2 3">KCTC 33946</strain>
    </source>
</reference>
<sequence length="187" mass="21183">MNIPSIRIESTRAQLGMKTLPPQMEQEQRPADVSIQQPSAEVTMETTPSVLNIDQSKAREDMDLKSIGRRIEEFAQRGYQDWLQGMERLSIQGDQLMKIEGGGSPIADQAIENSGSPQYEFNIGFVPSHGSVQITYQPSQLKIEVNPRKPIIEVQQNKPQLVYQAGKVQFEMLQHPQLEIDFINYKA</sequence>
<dbReference type="OrthoDB" id="2112831at2"/>
<dbReference type="AlphaFoldDB" id="A0A7X2LYU1"/>
<dbReference type="InterPro" id="IPR045527">
    <property type="entry name" value="DUF6470"/>
</dbReference>
<evidence type="ECO:0000313" key="2">
    <source>
        <dbReference type="EMBL" id="MRX72188.1"/>
    </source>
</evidence>
<dbReference type="RefSeq" id="WP_154307327.1">
    <property type="nucleotide sequence ID" value="NZ_WKKI01000012.1"/>
</dbReference>
<keyword evidence="3" id="KW-1185">Reference proteome</keyword>
<organism evidence="2 3">
    <name type="scientific">Metabacillus lacus</name>
    <dbReference type="NCBI Taxonomy" id="1983721"/>
    <lineage>
        <taxon>Bacteria</taxon>
        <taxon>Bacillati</taxon>
        <taxon>Bacillota</taxon>
        <taxon>Bacilli</taxon>
        <taxon>Bacillales</taxon>
        <taxon>Bacillaceae</taxon>
        <taxon>Metabacillus</taxon>
    </lineage>
</organism>
<dbReference type="Pfam" id="PF20074">
    <property type="entry name" value="DUF6470"/>
    <property type="match status" value="1"/>
</dbReference>
<feature type="compositionally biased region" description="Polar residues" evidence="1">
    <location>
        <begin position="34"/>
        <end position="46"/>
    </location>
</feature>
<dbReference type="Proteomes" id="UP000448867">
    <property type="component" value="Unassembled WGS sequence"/>
</dbReference>
<evidence type="ECO:0000313" key="3">
    <source>
        <dbReference type="Proteomes" id="UP000448867"/>
    </source>
</evidence>
<comment type="caution">
    <text evidence="2">The sequence shown here is derived from an EMBL/GenBank/DDBJ whole genome shotgun (WGS) entry which is preliminary data.</text>
</comment>